<name>A0A917HHJ7_9BACI</name>
<protein>
    <recommendedName>
        <fullName evidence="3">DUF3888 domain-containing protein</fullName>
    </recommendedName>
</protein>
<accession>A0A917HHJ7</accession>
<reference evidence="1" key="2">
    <citation type="submission" date="2020-09" db="EMBL/GenBank/DDBJ databases">
        <authorList>
            <person name="Sun Q."/>
            <person name="Zhou Y."/>
        </authorList>
    </citation>
    <scope>NUCLEOTIDE SEQUENCE</scope>
    <source>
        <strain evidence="1">CGMCC 1.12754</strain>
    </source>
</reference>
<sequence length="253" mass="29632">MNRKLCLVLSIWLFFILIQPNNINAEQNKIDNTLLLDTLITLLNPYLSEGIEHYYGYHKSYGLYDIKIINISREEGREYSFKVKAQVNTFDEAHNPPYGIETIILEVNVDKVKIIKFIHKGDEWERKITDFYDETISDILQTYELNLNSFKKLYYKQLLFKSEKQKEYKSLSNIVTGIIDNQLTSEINSPYTPNKNVITPVTFIKGNQGYILFKKADGTNIVVEVSKLNGKWVAVKEESKQGKKMKYDLLWYM</sequence>
<evidence type="ECO:0008006" key="3">
    <source>
        <dbReference type="Google" id="ProtNLM"/>
    </source>
</evidence>
<evidence type="ECO:0000313" key="1">
    <source>
        <dbReference type="EMBL" id="GGG78804.1"/>
    </source>
</evidence>
<keyword evidence="2" id="KW-1185">Reference proteome</keyword>
<reference evidence="1" key="1">
    <citation type="journal article" date="2014" name="Int. J. Syst. Evol. Microbiol.">
        <title>Complete genome sequence of Corynebacterium casei LMG S-19264T (=DSM 44701T), isolated from a smear-ripened cheese.</title>
        <authorList>
            <consortium name="US DOE Joint Genome Institute (JGI-PGF)"/>
            <person name="Walter F."/>
            <person name="Albersmeier A."/>
            <person name="Kalinowski J."/>
            <person name="Ruckert C."/>
        </authorList>
    </citation>
    <scope>NUCLEOTIDE SEQUENCE</scope>
    <source>
        <strain evidence="1">CGMCC 1.12754</strain>
    </source>
</reference>
<dbReference type="Pfam" id="PF13027">
    <property type="entry name" value="DUF3888"/>
    <property type="match status" value="1"/>
</dbReference>
<dbReference type="RefSeq" id="WP_188455724.1">
    <property type="nucleotide sequence ID" value="NZ_BMFR01000010.1"/>
</dbReference>
<evidence type="ECO:0000313" key="2">
    <source>
        <dbReference type="Proteomes" id="UP000622860"/>
    </source>
</evidence>
<comment type="caution">
    <text evidence="1">The sequence shown here is derived from an EMBL/GenBank/DDBJ whole genome shotgun (WGS) entry which is preliminary data.</text>
</comment>
<organism evidence="1 2">
    <name type="scientific">Virgibacillus oceani</name>
    <dbReference type="NCBI Taxonomy" id="1479511"/>
    <lineage>
        <taxon>Bacteria</taxon>
        <taxon>Bacillati</taxon>
        <taxon>Bacillota</taxon>
        <taxon>Bacilli</taxon>
        <taxon>Bacillales</taxon>
        <taxon>Bacillaceae</taxon>
        <taxon>Virgibacillus</taxon>
    </lineage>
</organism>
<proteinExistence type="predicted"/>
<dbReference type="AlphaFoldDB" id="A0A917HHJ7"/>
<dbReference type="InterPro" id="IPR024984">
    <property type="entry name" value="DUF3888"/>
</dbReference>
<dbReference type="Proteomes" id="UP000622860">
    <property type="component" value="Unassembled WGS sequence"/>
</dbReference>
<gene>
    <name evidence="1" type="ORF">GCM10011398_25140</name>
</gene>
<dbReference type="EMBL" id="BMFR01000010">
    <property type="protein sequence ID" value="GGG78804.1"/>
    <property type="molecule type" value="Genomic_DNA"/>
</dbReference>